<evidence type="ECO:0000313" key="3">
    <source>
        <dbReference type="Proteomes" id="UP000622166"/>
    </source>
</evidence>
<proteinExistence type="predicted"/>
<accession>A0A918PCC3</accession>
<feature type="compositionally biased region" description="Basic and acidic residues" evidence="1">
    <location>
        <begin position="7"/>
        <end position="25"/>
    </location>
</feature>
<dbReference type="Proteomes" id="UP000622166">
    <property type="component" value="Unassembled WGS sequence"/>
</dbReference>
<name>A0A918PCC3_9ACTN</name>
<evidence type="ECO:0000313" key="2">
    <source>
        <dbReference type="EMBL" id="GGY98052.1"/>
    </source>
</evidence>
<evidence type="ECO:0000256" key="1">
    <source>
        <dbReference type="SAM" id="MobiDB-lite"/>
    </source>
</evidence>
<organism evidence="2 3">
    <name type="scientific">Streptomyces poonensis</name>
    <dbReference type="NCBI Taxonomy" id="68255"/>
    <lineage>
        <taxon>Bacteria</taxon>
        <taxon>Bacillati</taxon>
        <taxon>Actinomycetota</taxon>
        <taxon>Actinomycetes</taxon>
        <taxon>Kitasatosporales</taxon>
        <taxon>Streptomycetaceae</taxon>
        <taxon>Streptomyces</taxon>
    </lineage>
</organism>
<gene>
    <name evidence="2" type="ORF">GCM10010365_15770</name>
</gene>
<reference evidence="2" key="2">
    <citation type="submission" date="2020-09" db="EMBL/GenBank/DDBJ databases">
        <authorList>
            <person name="Sun Q."/>
            <person name="Ohkuma M."/>
        </authorList>
    </citation>
    <scope>NUCLEOTIDE SEQUENCE</scope>
    <source>
        <strain evidence="2">JCM 4815</strain>
    </source>
</reference>
<comment type="caution">
    <text evidence="2">The sequence shown here is derived from an EMBL/GenBank/DDBJ whole genome shotgun (WGS) entry which is preliminary data.</text>
</comment>
<keyword evidence="3" id="KW-1185">Reference proteome</keyword>
<dbReference type="AlphaFoldDB" id="A0A918PCC3"/>
<feature type="region of interest" description="Disordered" evidence="1">
    <location>
        <begin position="1"/>
        <end position="65"/>
    </location>
</feature>
<protein>
    <submittedName>
        <fullName evidence="2">Uncharacterized protein</fullName>
    </submittedName>
</protein>
<sequence>MNVLETDATRKRVSHEFGTDHRRDAIPNARASTGSPRRVTRTVPENPFSAATSVTASSRRAGSHPSALVTIATAAPTQKMFTGPR</sequence>
<reference evidence="2" key="1">
    <citation type="journal article" date="2014" name="Int. J. Syst. Evol. Microbiol.">
        <title>Complete genome sequence of Corynebacterium casei LMG S-19264T (=DSM 44701T), isolated from a smear-ripened cheese.</title>
        <authorList>
            <consortium name="US DOE Joint Genome Institute (JGI-PGF)"/>
            <person name="Walter F."/>
            <person name="Albersmeier A."/>
            <person name="Kalinowski J."/>
            <person name="Ruckert C."/>
        </authorList>
    </citation>
    <scope>NUCLEOTIDE SEQUENCE</scope>
    <source>
        <strain evidence="2">JCM 4815</strain>
    </source>
</reference>
<feature type="compositionally biased region" description="Low complexity" evidence="1">
    <location>
        <begin position="49"/>
        <end position="60"/>
    </location>
</feature>
<dbReference type="EMBL" id="BMVW01000002">
    <property type="protein sequence ID" value="GGY98052.1"/>
    <property type="molecule type" value="Genomic_DNA"/>
</dbReference>